<dbReference type="Proteomes" id="UP000292974">
    <property type="component" value="Unassembled WGS sequence"/>
</dbReference>
<evidence type="ECO:0000313" key="2">
    <source>
        <dbReference type="Proteomes" id="UP000292974"/>
    </source>
</evidence>
<dbReference type="RefSeq" id="WP_130716751.1">
    <property type="nucleotide sequence ID" value="NZ_JBGEXP010000002.1"/>
</dbReference>
<sequence>MIDESLFWSLPGPRSFVDEVVRKAESNGVVAVQAPSYRPPGMMEAISGALESEGLAPAYQVRSQTVSSIVHRLAFAAGLYRQQIRSVSALVDSQAIRGAAFVVTDIDPKEWSNWLTFFRAFVMERRRRVSAPLLPAVVAFVPTDCPPADLERLFGNSIVQWRGRVSSFDIRSYVIGRTAPDHRDSLMTRIAIQLVVGIAGYDPRLAEWLCKLTPHSLVDSWDLLRREYGTVAGVHPQWGNGLVDLVDGEVFVHTSSYIAGNSRREFDVRRWRAVSGPVLDFNATVCRYFTDLYASILESRLPYVAQTPMGTQTVVHRYDLENKHIRLCLQDVLEDGQRTFLSSTNYARNSIAHNEVPDARLLQNITDKWEQLAPSVRRQDAGWNWPRCGQRLVMLVGPTGAGKSKFAAENFAPEEVISSDAVRIELFGTLDNHGAQSKVFEVVEERLVDRLARGLSAVLDATNIKGKDRLHFVDLMPPDMAVEYVVIDRPVDEKKRDGQWRNHKPGLIDGHTRIFESELAAILDGDGRDNVTVVDNRDKASVAQAAAE</sequence>
<dbReference type="Gene3D" id="3.40.50.300">
    <property type="entry name" value="P-loop containing nucleotide triphosphate hydrolases"/>
    <property type="match status" value="1"/>
</dbReference>
<organism evidence="1 2">
    <name type="scientific">Rhizobium leguminosarum</name>
    <dbReference type="NCBI Taxonomy" id="384"/>
    <lineage>
        <taxon>Bacteria</taxon>
        <taxon>Pseudomonadati</taxon>
        <taxon>Pseudomonadota</taxon>
        <taxon>Alphaproteobacteria</taxon>
        <taxon>Hyphomicrobiales</taxon>
        <taxon>Rhizobiaceae</taxon>
        <taxon>Rhizobium/Agrobacterium group</taxon>
        <taxon>Rhizobium</taxon>
    </lineage>
</organism>
<proteinExistence type="predicted"/>
<dbReference type="SUPFAM" id="SSF52540">
    <property type="entry name" value="P-loop containing nucleoside triphosphate hydrolases"/>
    <property type="match status" value="1"/>
</dbReference>
<comment type="caution">
    <text evidence="1">The sequence shown here is derived from an EMBL/GenBank/DDBJ whole genome shotgun (WGS) entry which is preliminary data.</text>
</comment>
<dbReference type="AlphaFoldDB" id="A0A7M3DWC8"/>
<dbReference type="InterPro" id="IPR027417">
    <property type="entry name" value="P-loop_NTPase"/>
</dbReference>
<dbReference type="Pfam" id="PF13671">
    <property type="entry name" value="AAA_33"/>
    <property type="match status" value="1"/>
</dbReference>
<name>A0A7M3DWC8_RHILE</name>
<evidence type="ECO:0000313" key="1">
    <source>
        <dbReference type="EMBL" id="TAY52977.1"/>
    </source>
</evidence>
<protein>
    <recommendedName>
        <fullName evidence="3">AAA family ATPase</fullName>
    </recommendedName>
</protein>
<dbReference type="EMBL" id="SIOP01000001">
    <property type="protein sequence ID" value="TAY52977.1"/>
    <property type="molecule type" value="Genomic_DNA"/>
</dbReference>
<reference evidence="1 2" key="1">
    <citation type="submission" date="2019-02" db="EMBL/GenBank/DDBJ databases">
        <title>The genomic architecture of introgression among sibling species of bacteria.</title>
        <authorList>
            <person name="Cavassim M.I.A."/>
            <person name="Moeskjaer S."/>
            <person name="Moslemi C."/>
            <person name="Fields B."/>
            <person name="Bachmann A."/>
            <person name="Vilhjalmsson B."/>
            <person name="Schierup M.H."/>
            <person name="Young J.P.W."/>
            <person name="Andersen S.U."/>
        </authorList>
    </citation>
    <scope>NUCLEOTIDE SEQUENCE [LARGE SCALE GENOMIC DNA]</scope>
    <source>
        <strain evidence="1 2">SM135B</strain>
    </source>
</reference>
<gene>
    <name evidence="1" type="ORF">ELH90_15750</name>
</gene>
<accession>A0A7M3DWC8</accession>
<evidence type="ECO:0008006" key="3">
    <source>
        <dbReference type="Google" id="ProtNLM"/>
    </source>
</evidence>